<dbReference type="InterPro" id="IPR029058">
    <property type="entry name" value="AB_hydrolase_fold"/>
</dbReference>
<feature type="compositionally biased region" description="Basic and acidic residues" evidence="7">
    <location>
        <begin position="1"/>
        <end position="23"/>
    </location>
</feature>
<evidence type="ECO:0000256" key="8">
    <source>
        <dbReference type="SAM" id="Phobius"/>
    </source>
</evidence>
<evidence type="ECO:0000256" key="2">
    <source>
        <dbReference type="ARBA" id="ARBA00004240"/>
    </source>
</evidence>
<dbReference type="GO" id="GO:0005783">
    <property type="term" value="C:endoplasmic reticulum"/>
    <property type="evidence" value="ECO:0007669"/>
    <property type="project" value="UniProtKB-SubCell"/>
</dbReference>
<dbReference type="InterPro" id="IPR052374">
    <property type="entry name" value="SERAC1"/>
</dbReference>
<keyword evidence="4" id="KW-0256">Endoplasmic reticulum</keyword>
<accession>A0AAI8YIK4</accession>
<feature type="transmembrane region" description="Helical" evidence="8">
    <location>
        <begin position="586"/>
        <end position="606"/>
    </location>
</feature>
<keyword evidence="8" id="KW-0812">Transmembrane</keyword>
<feature type="transmembrane region" description="Helical" evidence="8">
    <location>
        <begin position="487"/>
        <end position="509"/>
    </location>
</feature>
<proteinExistence type="predicted"/>
<dbReference type="GO" id="GO:0005739">
    <property type="term" value="C:mitochondrion"/>
    <property type="evidence" value="ECO:0007669"/>
    <property type="project" value="UniProtKB-SubCell"/>
</dbReference>
<keyword evidence="6 8" id="KW-0472">Membrane</keyword>
<evidence type="ECO:0000256" key="5">
    <source>
        <dbReference type="ARBA" id="ARBA00023128"/>
    </source>
</evidence>
<organism evidence="9 10">
    <name type="scientific">Anthostomella pinea</name>
    <dbReference type="NCBI Taxonomy" id="933095"/>
    <lineage>
        <taxon>Eukaryota</taxon>
        <taxon>Fungi</taxon>
        <taxon>Dikarya</taxon>
        <taxon>Ascomycota</taxon>
        <taxon>Pezizomycotina</taxon>
        <taxon>Sordariomycetes</taxon>
        <taxon>Xylariomycetidae</taxon>
        <taxon>Xylariales</taxon>
        <taxon>Xylariaceae</taxon>
        <taxon>Anthostomella</taxon>
    </lineage>
</organism>
<dbReference type="PANTHER" id="PTHR48182">
    <property type="entry name" value="PROTEIN SERAC1"/>
    <property type="match status" value="1"/>
</dbReference>
<evidence type="ECO:0000256" key="6">
    <source>
        <dbReference type="ARBA" id="ARBA00023136"/>
    </source>
</evidence>
<dbReference type="SUPFAM" id="SSF53474">
    <property type="entry name" value="alpha/beta-Hydrolases"/>
    <property type="match status" value="1"/>
</dbReference>
<comment type="caution">
    <text evidence="9">The sequence shown here is derived from an EMBL/GenBank/DDBJ whole genome shotgun (WGS) entry which is preliminary data.</text>
</comment>
<evidence type="ECO:0000256" key="3">
    <source>
        <dbReference type="ARBA" id="ARBA00004370"/>
    </source>
</evidence>
<dbReference type="Proteomes" id="UP001295740">
    <property type="component" value="Unassembled WGS sequence"/>
</dbReference>
<feature type="transmembrane region" description="Helical" evidence="8">
    <location>
        <begin position="44"/>
        <end position="61"/>
    </location>
</feature>
<comment type="subcellular location">
    <subcellularLocation>
        <location evidence="2">Endoplasmic reticulum</location>
    </subcellularLocation>
    <subcellularLocation>
        <location evidence="3">Membrane</location>
    </subcellularLocation>
    <subcellularLocation>
        <location evidence="1">Mitochondrion</location>
    </subcellularLocation>
</comment>
<name>A0AAI8YIK4_9PEZI</name>
<keyword evidence="10" id="KW-1185">Reference proteome</keyword>
<feature type="transmembrane region" description="Helical" evidence="8">
    <location>
        <begin position="107"/>
        <end position="130"/>
    </location>
</feature>
<dbReference type="EMBL" id="CAUWAG010000008">
    <property type="protein sequence ID" value="CAJ2506061.1"/>
    <property type="molecule type" value="Genomic_DNA"/>
</dbReference>
<evidence type="ECO:0000313" key="9">
    <source>
        <dbReference type="EMBL" id="CAJ2506061.1"/>
    </source>
</evidence>
<sequence>MPEVREPHCRGHPALESKTENRTSQDPLSPDEPLAIDEFNPKKGLLKGVAVVAVIILSPSVGFCWRMIFVSFISLYYYLIFIVAQFRPPKRCRFFSVQMARFAAKTALHLAGLALLLAWCLSLTPVHIFVPTLIDYWTPYVEHDPMRMTEIVYDAGSKAAVDIFAIHGLASGPDSAWTYKSNATRVRWLSELLPQTEGFRDVRIAMINHQTRWDANTAYMELNDYASDLLENIESLHKALLLAKSRSKDVAAMTQGIIFLGAPHRGTSAAFAASCLSCMAFFRGSSTNLLEFMAVDGPGILDLESEFYDAYVLQNHPEDRPPYIFDVLEMRPEKMGKLAITSIVRPKHGLLRHGRVVTLDTDHRGLNKFYSSDDPNFQIFLRVLLQAFNHALQSVRTPGVHLPTRPLSLEQPAPIVPQANDTTTASVAPVATAPDILDFASYGLPWATRSRLIAAMIGAMQELVASWVAKDCSGNGSYFTSRVPKTAVYAAFIGVSVGRILGWVVYNIFGGYPSLGMRIVQIIVSNLMIVPLQNAVDLAAMAIIAGAQKKQQVLATVRDGILPLLVVQYIATPGALLFAHCNLHSLLWDAFFNVGLLFLQVYVNAFTKKKRHAALRIAHEREEEEGS</sequence>
<keyword evidence="5" id="KW-0496">Mitochondrion</keyword>
<dbReference type="PANTHER" id="PTHR48182:SF2">
    <property type="entry name" value="PROTEIN SERAC1"/>
    <property type="match status" value="1"/>
</dbReference>
<evidence type="ECO:0000256" key="1">
    <source>
        <dbReference type="ARBA" id="ARBA00004173"/>
    </source>
</evidence>
<evidence type="ECO:0000313" key="10">
    <source>
        <dbReference type="Proteomes" id="UP001295740"/>
    </source>
</evidence>
<feature type="region of interest" description="Disordered" evidence="7">
    <location>
        <begin position="1"/>
        <end position="30"/>
    </location>
</feature>
<dbReference type="AlphaFoldDB" id="A0AAI8YIK4"/>
<gene>
    <name evidence="9" type="ORF">KHLLAP_LOCUS6529</name>
</gene>
<reference evidence="9" key="1">
    <citation type="submission" date="2023-10" db="EMBL/GenBank/DDBJ databases">
        <authorList>
            <person name="Hackl T."/>
        </authorList>
    </citation>
    <scope>NUCLEOTIDE SEQUENCE</scope>
</reference>
<evidence type="ECO:0000256" key="4">
    <source>
        <dbReference type="ARBA" id="ARBA00022824"/>
    </source>
</evidence>
<protein>
    <submittedName>
        <fullName evidence="9">Uu.00g001910.m01.CDS01</fullName>
    </submittedName>
</protein>
<keyword evidence="8" id="KW-1133">Transmembrane helix</keyword>
<feature type="transmembrane region" description="Helical" evidence="8">
    <location>
        <begin position="67"/>
        <end position="86"/>
    </location>
</feature>
<evidence type="ECO:0000256" key="7">
    <source>
        <dbReference type="SAM" id="MobiDB-lite"/>
    </source>
</evidence>
<dbReference type="GO" id="GO:0016020">
    <property type="term" value="C:membrane"/>
    <property type="evidence" value="ECO:0007669"/>
    <property type="project" value="UniProtKB-SubCell"/>
</dbReference>